<dbReference type="EMBL" id="AYZM01000046">
    <property type="protein sequence ID" value="KRN26061.1"/>
    <property type="molecule type" value="Genomic_DNA"/>
</dbReference>
<name>A0A0R2FNF7_9LACO</name>
<dbReference type="Gene3D" id="3.40.50.2300">
    <property type="match status" value="1"/>
</dbReference>
<keyword evidence="2" id="KW-0238">DNA-binding</keyword>
<dbReference type="InterPro" id="IPR046335">
    <property type="entry name" value="LacI/GalR-like_sensor"/>
</dbReference>
<accession>A0A0R2FNF7</accession>
<dbReference type="GO" id="GO:0000976">
    <property type="term" value="F:transcription cis-regulatory region binding"/>
    <property type="evidence" value="ECO:0007669"/>
    <property type="project" value="TreeGrafter"/>
</dbReference>
<dbReference type="GO" id="GO:0003700">
    <property type="term" value="F:DNA-binding transcription factor activity"/>
    <property type="evidence" value="ECO:0007669"/>
    <property type="project" value="TreeGrafter"/>
</dbReference>
<evidence type="ECO:0000313" key="5">
    <source>
        <dbReference type="EMBL" id="KRN26061.1"/>
    </source>
</evidence>
<sequence length="141" mass="15528">MRELGIFDERHIFLGTNFSVESGYQVGNLIAEKYEETGVIPEAFLVASDPLAVGVLQAFNEHQIQVPDQTAIISINDIDVAKYVSPPLTTYHLNVHVLGQTAVEALSDTVNAPEQAKRTILLSSKIVYRKSFPEPVSTTSR</sequence>
<evidence type="ECO:0000256" key="3">
    <source>
        <dbReference type="ARBA" id="ARBA00023163"/>
    </source>
</evidence>
<dbReference type="PATRIC" id="fig|1423804.4.peg.3364"/>
<dbReference type="InterPro" id="IPR028082">
    <property type="entry name" value="Peripla_BP_I"/>
</dbReference>
<feature type="domain" description="Transcriptional regulator LacI/GalR-like sensor" evidence="4">
    <location>
        <begin position="1"/>
        <end position="132"/>
    </location>
</feature>
<comment type="caution">
    <text evidence="5">The sequence shown here is derived from an EMBL/GenBank/DDBJ whole genome shotgun (WGS) entry which is preliminary data.</text>
</comment>
<evidence type="ECO:0000313" key="6">
    <source>
        <dbReference type="Proteomes" id="UP000051442"/>
    </source>
</evidence>
<dbReference type="SUPFAM" id="SSF53822">
    <property type="entry name" value="Periplasmic binding protein-like I"/>
    <property type="match status" value="1"/>
</dbReference>
<dbReference type="STRING" id="1423804.FD14_GL003130"/>
<dbReference type="Pfam" id="PF13377">
    <property type="entry name" value="Peripla_BP_3"/>
    <property type="match status" value="1"/>
</dbReference>
<dbReference type="PANTHER" id="PTHR30146">
    <property type="entry name" value="LACI-RELATED TRANSCRIPTIONAL REPRESSOR"/>
    <property type="match status" value="1"/>
</dbReference>
<evidence type="ECO:0000259" key="4">
    <source>
        <dbReference type="Pfam" id="PF13377"/>
    </source>
</evidence>
<dbReference type="AlphaFoldDB" id="A0A0R2FNF7"/>
<keyword evidence="6" id="KW-1185">Reference proteome</keyword>
<reference evidence="5 6" key="1">
    <citation type="journal article" date="2015" name="Genome Announc.">
        <title>Expanding the biotechnology potential of lactobacilli through comparative genomics of 213 strains and associated genera.</title>
        <authorList>
            <person name="Sun Z."/>
            <person name="Harris H.M."/>
            <person name="McCann A."/>
            <person name="Guo C."/>
            <person name="Argimon S."/>
            <person name="Zhang W."/>
            <person name="Yang X."/>
            <person name="Jeffery I.B."/>
            <person name="Cooney J.C."/>
            <person name="Kagawa T.F."/>
            <person name="Liu W."/>
            <person name="Song Y."/>
            <person name="Salvetti E."/>
            <person name="Wrobel A."/>
            <person name="Rasinkangas P."/>
            <person name="Parkhill J."/>
            <person name="Rea M.C."/>
            <person name="O'Sullivan O."/>
            <person name="Ritari J."/>
            <person name="Douillard F.P."/>
            <person name="Paul Ross R."/>
            <person name="Yang R."/>
            <person name="Briner A.E."/>
            <person name="Felis G.E."/>
            <person name="de Vos W.M."/>
            <person name="Barrangou R."/>
            <person name="Klaenhammer T.R."/>
            <person name="Caufield P.W."/>
            <person name="Cui Y."/>
            <person name="Zhang H."/>
            <person name="O'Toole P.W."/>
        </authorList>
    </citation>
    <scope>NUCLEOTIDE SEQUENCE [LARGE SCALE GENOMIC DNA]</scope>
    <source>
        <strain evidence="5 6">DSM 23365</strain>
    </source>
</reference>
<protein>
    <submittedName>
        <fullName evidence="5">Galactose operon repressor GalR</fullName>
    </submittedName>
</protein>
<keyword evidence="3" id="KW-0804">Transcription</keyword>
<dbReference type="PANTHER" id="PTHR30146:SF149">
    <property type="entry name" value="HTH-TYPE TRANSCRIPTIONAL REGULATOR EBGR"/>
    <property type="match status" value="1"/>
</dbReference>
<evidence type="ECO:0000256" key="1">
    <source>
        <dbReference type="ARBA" id="ARBA00023015"/>
    </source>
</evidence>
<keyword evidence="1" id="KW-0805">Transcription regulation</keyword>
<proteinExistence type="predicted"/>
<gene>
    <name evidence="5" type="ORF">FD14_GL003130</name>
</gene>
<evidence type="ECO:0000256" key="2">
    <source>
        <dbReference type="ARBA" id="ARBA00023125"/>
    </source>
</evidence>
<organism evidence="5 6">
    <name type="scientific">Secundilactobacillus similis DSM 23365 = JCM 2765</name>
    <dbReference type="NCBI Taxonomy" id="1423804"/>
    <lineage>
        <taxon>Bacteria</taxon>
        <taxon>Bacillati</taxon>
        <taxon>Bacillota</taxon>
        <taxon>Bacilli</taxon>
        <taxon>Lactobacillales</taxon>
        <taxon>Lactobacillaceae</taxon>
        <taxon>Secundilactobacillus</taxon>
    </lineage>
</organism>
<dbReference type="Proteomes" id="UP000051442">
    <property type="component" value="Unassembled WGS sequence"/>
</dbReference>